<keyword evidence="5 11" id="KW-0560">Oxidoreductase</keyword>
<evidence type="ECO:0000313" key="14">
    <source>
        <dbReference type="EMBL" id="KRM01639.1"/>
    </source>
</evidence>
<dbReference type="InterPro" id="IPR023753">
    <property type="entry name" value="FAD/NAD-binding_dom"/>
</dbReference>
<dbReference type="InterPro" id="IPR004099">
    <property type="entry name" value="Pyr_nucl-diS_OxRdtase_dimer"/>
</dbReference>
<keyword evidence="9" id="KW-0520">NAD</keyword>
<evidence type="ECO:0000256" key="8">
    <source>
        <dbReference type="PIRSR" id="PIRSR000350-2"/>
    </source>
</evidence>
<dbReference type="SUPFAM" id="SSF51905">
    <property type="entry name" value="FAD/NAD(P)-binding domain"/>
    <property type="match status" value="1"/>
</dbReference>
<evidence type="ECO:0000313" key="15">
    <source>
        <dbReference type="Proteomes" id="UP000051739"/>
    </source>
</evidence>
<dbReference type="RefSeq" id="WP_056937610.1">
    <property type="nucleotide sequence ID" value="NZ_AZFN01000016.1"/>
</dbReference>
<dbReference type="PIRSF" id="PIRSF000350">
    <property type="entry name" value="Mercury_reductase_MerA"/>
    <property type="match status" value="1"/>
</dbReference>
<dbReference type="PATRIC" id="fig|1423749.3.peg.577"/>
<proteinExistence type="inferred from homology"/>
<dbReference type="Pfam" id="PF07992">
    <property type="entry name" value="Pyr_redox_2"/>
    <property type="match status" value="1"/>
</dbReference>
<dbReference type="Pfam" id="PF02852">
    <property type="entry name" value="Pyr_redox_dim"/>
    <property type="match status" value="1"/>
</dbReference>
<evidence type="ECO:0000256" key="6">
    <source>
        <dbReference type="ARBA" id="ARBA00023157"/>
    </source>
</evidence>
<feature type="binding site" evidence="9">
    <location>
        <begin position="166"/>
        <end position="173"/>
    </location>
    <ligand>
        <name>NAD(+)</name>
        <dbReference type="ChEBI" id="CHEBI:57540"/>
    </ligand>
</feature>
<evidence type="ECO:0000256" key="9">
    <source>
        <dbReference type="PIRSR" id="PIRSR000350-3"/>
    </source>
</evidence>
<feature type="binding site" evidence="9">
    <location>
        <position position="253"/>
    </location>
    <ligand>
        <name>NAD(+)</name>
        <dbReference type="ChEBI" id="CHEBI:57540"/>
    </ligand>
</feature>
<evidence type="ECO:0000256" key="3">
    <source>
        <dbReference type="ARBA" id="ARBA00022827"/>
    </source>
</evidence>
<evidence type="ECO:0000256" key="10">
    <source>
        <dbReference type="PIRSR" id="PIRSR000350-4"/>
    </source>
</evidence>
<keyword evidence="4" id="KW-0521">NADP</keyword>
<dbReference type="AlphaFoldDB" id="A0A0R1V807"/>
<comment type="caution">
    <text evidence="14">The sequence shown here is derived from an EMBL/GenBank/DDBJ whole genome shotgun (WGS) entry which is preliminary data.</text>
</comment>
<organism evidence="14 15">
    <name type="scientific">Limosilactobacillus gastricus DSM 16045</name>
    <dbReference type="NCBI Taxonomy" id="1423749"/>
    <lineage>
        <taxon>Bacteria</taxon>
        <taxon>Bacillati</taxon>
        <taxon>Bacillota</taxon>
        <taxon>Bacilli</taxon>
        <taxon>Lactobacillales</taxon>
        <taxon>Lactobacillaceae</taxon>
        <taxon>Limosilactobacillus</taxon>
    </lineage>
</organism>
<keyword evidence="7 11" id="KW-0676">Redox-active center</keyword>
<dbReference type="GO" id="GO:0016668">
    <property type="term" value="F:oxidoreductase activity, acting on a sulfur group of donors, NAD(P) as acceptor"/>
    <property type="evidence" value="ECO:0007669"/>
    <property type="project" value="InterPro"/>
</dbReference>
<dbReference type="FunFam" id="3.30.390.30:FF:000001">
    <property type="entry name" value="Dihydrolipoyl dehydrogenase"/>
    <property type="match status" value="1"/>
</dbReference>
<feature type="binding site" evidence="9">
    <location>
        <position position="294"/>
    </location>
    <ligand>
        <name>FAD</name>
        <dbReference type="ChEBI" id="CHEBI:57692"/>
    </ligand>
</feature>
<evidence type="ECO:0000259" key="12">
    <source>
        <dbReference type="Pfam" id="PF02852"/>
    </source>
</evidence>
<evidence type="ECO:0000259" key="13">
    <source>
        <dbReference type="Pfam" id="PF07992"/>
    </source>
</evidence>
<dbReference type="SUPFAM" id="SSF55424">
    <property type="entry name" value="FAD/NAD-linked reductases, dimerisation (C-terminal) domain"/>
    <property type="match status" value="1"/>
</dbReference>
<name>A0A0R1V807_9LACO</name>
<dbReference type="InterPro" id="IPR001100">
    <property type="entry name" value="Pyr_nuc-diS_OxRdtase"/>
</dbReference>
<keyword evidence="15" id="KW-1185">Reference proteome</keyword>
<dbReference type="PRINTS" id="PR00411">
    <property type="entry name" value="PNDRDTASEI"/>
</dbReference>
<accession>A0A0R1V807</accession>
<keyword evidence="3 9" id="KW-0274">FAD</keyword>
<comment type="cofactor">
    <cofactor evidence="9">
        <name>FAD</name>
        <dbReference type="ChEBI" id="CHEBI:57692"/>
    </cofactor>
    <text evidence="9">Binds 1 FAD per subunit.</text>
</comment>
<reference evidence="14 15" key="1">
    <citation type="journal article" date="2015" name="Genome Announc.">
        <title>Expanding the biotechnology potential of lactobacilli through comparative genomics of 213 strains and associated genera.</title>
        <authorList>
            <person name="Sun Z."/>
            <person name="Harris H.M."/>
            <person name="McCann A."/>
            <person name="Guo C."/>
            <person name="Argimon S."/>
            <person name="Zhang W."/>
            <person name="Yang X."/>
            <person name="Jeffery I.B."/>
            <person name="Cooney J.C."/>
            <person name="Kagawa T.F."/>
            <person name="Liu W."/>
            <person name="Song Y."/>
            <person name="Salvetti E."/>
            <person name="Wrobel A."/>
            <person name="Rasinkangas P."/>
            <person name="Parkhill J."/>
            <person name="Rea M.C."/>
            <person name="O'Sullivan O."/>
            <person name="Ritari J."/>
            <person name="Douillard F.P."/>
            <person name="Paul Ross R."/>
            <person name="Yang R."/>
            <person name="Briner A.E."/>
            <person name="Felis G.E."/>
            <person name="de Vos W.M."/>
            <person name="Barrangou R."/>
            <person name="Klaenhammer T.R."/>
            <person name="Caufield P.W."/>
            <person name="Cui Y."/>
            <person name="Zhang H."/>
            <person name="O'Toole P.W."/>
        </authorList>
    </citation>
    <scope>NUCLEOTIDE SEQUENCE [LARGE SCALE GENOMIC DNA]</scope>
    <source>
        <strain evidence="14 15">DSM 16045</strain>
    </source>
</reference>
<dbReference type="Gene3D" id="3.30.390.30">
    <property type="match status" value="1"/>
</dbReference>
<keyword evidence="6" id="KW-1015">Disulfide bond</keyword>
<evidence type="ECO:0000256" key="11">
    <source>
        <dbReference type="RuleBase" id="RU003691"/>
    </source>
</evidence>
<dbReference type="InterPro" id="IPR016156">
    <property type="entry name" value="FAD/NAD-linked_Rdtase_dimer_sf"/>
</dbReference>
<evidence type="ECO:0000256" key="1">
    <source>
        <dbReference type="ARBA" id="ARBA00007532"/>
    </source>
</evidence>
<dbReference type="GO" id="GO:0050660">
    <property type="term" value="F:flavin adenine dinucleotide binding"/>
    <property type="evidence" value="ECO:0007669"/>
    <property type="project" value="TreeGrafter"/>
</dbReference>
<dbReference type="EMBL" id="AZFN01000016">
    <property type="protein sequence ID" value="KRM01639.1"/>
    <property type="molecule type" value="Genomic_DNA"/>
</dbReference>
<dbReference type="GO" id="GO:0003955">
    <property type="term" value="F:NAD(P)H dehydrogenase (quinone) activity"/>
    <property type="evidence" value="ECO:0007669"/>
    <property type="project" value="TreeGrafter"/>
</dbReference>
<gene>
    <name evidence="14" type="ORF">FC60_GL000573</name>
</gene>
<keyword evidence="2 11" id="KW-0285">Flavoprotein</keyword>
<feature type="disulfide bond" description="Redox-active" evidence="10">
    <location>
        <begin position="43"/>
        <end position="48"/>
    </location>
</feature>
<evidence type="ECO:0000256" key="7">
    <source>
        <dbReference type="ARBA" id="ARBA00023284"/>
    </source>
</evidence>
<dbReference type="PANTHER" id="PTHR43014:SF4">
    <property type="entry name" value="PYRIDINE NUCLEOTIDE-DISULFIDE OXIDOREDUCTASE RCLA-RELATED"/>
    <property type="match status" value="1"/>
</dbReference>
<dbReference type="InterPro" id="IPR036188">
    <property type="entry name" value="FAD/NAD-bd_sf"/>
</dbReference>
<dbReference type="PANTHER" id="PTHR43014">
    <property type="entry name" value="MERCURIC REDUCTASE"/>
    <property type="match status" value="1"/>
</dbReference>
<protein>
    <submittedName>
        <fullName evidence="14">Pyridine nucleotide-disulfide oxidoreductase</fullName>
    </submittedName>
</protein>
<dbReference type="InterPro" id="IPR012999">
    <property type="entry name" value="Pyr_OxRdtase_I_AS"/>
</dbReference>
<dbReference type="Proteomes" id="UP000051739">
    <property type="component" value="Unassembled WGS sequence"/>
</dbReference>
<feature type="active site" description="Proton acceptor" evidence="8">
    <location>
        <position position="428"/>
    </location>
</feature>
<dbReference type="PRINTS" id="PR00368">
    <property type="entry name" value="FADPNR"/>
</dbReference>
<feature type="binding site" evidence="9">
    <location>
        <position position="52"/>
    </location>
    <ligand>
        <name>FAD</name>
        <dbReference type="ChEBI" id="CHEBI:57692"/>
    </ligand>
</feature>
<dbReference type="PROSITE" id="PS00076">
    <property type="entry name" value="PYRIDINE_REDOX_1"/>
    <property type="match status" value="1"/>
</dbReference>
<keyword evidence="9" id="KW-0547">Nucleotide-binding</keyword>
<evidence type="ECO:0000256" key="5">
    <source>
        <dbReference type="ARBA" id="ARBA00023002"/>
    </source>
</evidence>
<sequence length="440" mass="48436">METIKNLVIGFGKGGKTLAKTLAQRGEAVMVVEQSSQMYGGTCINVGCLPSKNMIINSERHLSFAEGVVHQSALTDRLRNKNYHMLADEPTVEVVDGKARFMGDHQVEIELGNGDHRQVEAERVFIDTGAQPVIPDIPGLTLGERIITSKEALSLPYQPQTMAVLGAGHIGLEFASMYHQYGTDVTVINRHEHILNHYDRDVAEMVEQDLISAGIHFRMNTNLVQVEATADRVTLTFDNGESQTLDALLVASGRRPNIDDLGLENTGIQLTSQGAIQVNERLETTIPNVWAIGDVNGGPQFTYISLDDFRIINNQLFGDQTRSTKDRFAVPATTFLTPPLSSVGLTEQAARAQGYNIKVYQQAAAGIPKAHVTEETRGLYKVIVDQDTQKILGAVIYAAESHEVINIVALAMKTHQPYTVLRDMIYTHPTMAEVFNDLLK</sequence>
<evidence type="ECO:0000256" key="2">
    <source>
        <dbReference type="ARBA" id="ARBA00022630"/>
    </source>
</evidence>
<evidence type="ECO:0000256" key="4">
    <source>
        <dbReference type="ARBA" id="ARBA00022857"/>
    </source>
</evidence>
<feature type="domain" description="FAD/NAD(P)-binding" evidence="13">
    <location>
        <begin position="7"/>
        <end position="304"/>
    </location>
</feature>
<feature type="domain" description="Pyridine nucleotide-disulphide oxidoreductase dimerisation" evidence="12">
    <location>
        <begin position="330"/>
        <end position="437"/>
    </location>
</feature>
<comment type="similarity">
    <text evidence="1 11">Belongs to the class-I pyridine nucleotide-disulfide oxidoreductase family.</text>
</comment>
<dbReference type="Gene3D" id="3.50.50.60">
    <property type="entry name" value="FAD/NAD(P)-binding domain"/>
    <property type="match status" value="2"/>
</dbReference>